<dbReference type="AlphaFoldDB" id="A0A3B0VB45"/>
<proteinExistence type="predicted"/>
<evidence type="ECO:0000313" key="2">
    <source>
        <dbReference type="EMBL" id="VAW41398.1"/>
    </source>
</evidence>
<dbReference type="EMBL" id="UOEU01000812">
    <property type="protein sequence ID" value="VAW40795.1"/>
    <property type="molecule type" value="Genomic_DNA"/>
</dbReference>
<name>A0A3B0VB45_9ZZZZ</name>
<reference evidence="1" key="1">
    <citation type="submission" date="2018-06" db="EMBL/GenBank/DDBJ databases">
        <authorList>
            <person name="Zhirakovskaya E."/>
        </authorList>
    </citation>
    <scope>NUCLEOTIDE SEQUENCE</scope>
</reference>
<sequence>MNRQIRVSDGAMFTYRIKKK</sequence>
<organism evidence="1">
    <name type="scientific">hydrothermal vent metagenome</name>
    <dbReference type="NCBI Taxonomy" id="652676"/>
    <lineage>
        <taxon>unclassified sequences</taxon>
        <taxon>metagenomes</taxon>
        <taxon>ecological metagenomes</taxon>
    </lineage>
</organism>
<protein>
    <submittedName>
        <fullName evidence="1">Uncharacterized protein</fullName>
    </submittedName>
</protein>
<gene>
    <name evidence="1" type="ORF">MNBD_CHLOROFLEXI01-1477</name>
    <name evidence="2" type="ORF">MNBD_CHLOROFLEXI01-5083</name>
</gene>
<accession>A0A3B0VB45</accession>
<evidence type="ECO:0000313" key="1">
    <source>
        <dbReference type="EMBL" id="VAW40795.1"/>
    </source>
</evidence>
<dbReference type="EMBL" id="UOEU01000840">
    <property type="protein sequence ID" value="VAW41398.1"/>
    <property type="molecule type" value="Genomic_DNA"/>
</dbReference>
<feature type="non-terminal residue" evidence="1">
    <location>
        <position position="20"/>
    </location>
</feature>